<dbReference type="PANTHER" id="PTHR46558">
    <property type="entry name" value="TRACRIPTIONAL REGULATORY PROTEIN-RELATED-RELATED"/>
    <property type="match status" value="1"/>
</dbReference>
<keyword evidence="5" id="KW-1185">Reference proteome</keyword>
<dbReference type="InterPro" id="IPR001387">
    <property type="entry name" value="Cro/C1-type_HTH"/>
</dbReference>
<proteinExistence type="predicted"/>
<evidence type="ECO:0000259" key="3">
    <source>
        <dbReference type="PROSITE" id="PS50943"/>
    </source>
</evidence>
<dbReference type="InterPro" id="IPR010982">
    <property type="entry name" value="Lambda_DNA-bd_dom_sf"/>
</dbReference>
<reference evidence="4 5" key="2">
    <citation type="submission" date="2024-02" db="EMBL/GenBank/DDBJ databases">
        <title>The Genome Sequence of Enterococcus diestrammenae JM9A.</title>
        <authorList>
            <person name="Earl A."/>
            <person name="Manson A."/>
            <person name="Gilmore M."/>
            <person name="Sanders J."/>
            <person name="Shea T."/>
            <person name="Howe W."/>
            <person name="Livny J."/>
            <person name="Cuomo C."/>
            <person name="Neafsey D."/>
            <person name="Birren B."/>
        </authorList>
    </citation>
    <scope>NUCLEOTIDE SEQUENCE [LARGE SCALE GENOMIC DNA]</scope>
    <source>
        <strain evidence="4 5">JM9A</strain>
    </source>
</reference>
<name>A0ABV0F591_9ENTE</name>
<dbReference type="PROSITE" id="PS50943">
    <property type="entry name" value="HTH_CROC1"/>
    <property type="match status" value="1"/>
</dbReference>
<dbReference type="PANTHER" id="PTHR46558:SF15">
    <property type="entry name" value="HELIX-TURN-HELIX DOMAIN PROTEIN"/>
    <property type="match status" value="1"/>
</dbReference>
<evidence type="ECO:0000313" key="4">
    <source>
        <dbReference type="EMBL" id="MEO1783224.1"/>
    </source>
</evidence>
<feature type="transmembrane region" description="Helical" evidence="2">
    <location>
        <begin position="115"/>
        <end position="136"/>
    </location>
</feature>
<feature type="transmembrane region" description="Helical" evidence="2">
    <location>
        <begin position="171"/>
        <end position="189"/>
    </location>
</feature>
<accession>A0ABV0F591</accession>
<dbReference type="RefSeq" id="WP_161870129.1">
    <property type="nucleotide sequence ID" value="NZ_MAEI02000001.1"/>
</dbReference>
<protein>
    <recommendedName>
        <fullName evidence="3">HTH cro/C1-type domain-containing protein</fullName>
    </recommendedName>
</protein>
<dbReference type="Pfam" id="PF01381">
    <property type="entry name" value="HTH_3"/>
    <property type="match status" value="1"/>
</dbReference>
<keyword evidence="2" id="KW-1133">Transmembrane helix</keyword>
<sequence length="191" mass="21312">MFAEAIKERRKALGLTQQELADRLFVSRQTVSNWENGKNFPDIPTLIAISDQVGLSLDQLLKGDASYMEKIEEDYQLIENKRKDRLIQLIVGATQLALILLAAASFFFREIISERLFALGILILCLPLVISSYLIYYASYSKKENTSTALFIPKAFGPGVTINPSHPLGKLIWGAIVVGILALLVYTLVNH</sequence>
<evidence type="ECO:0000256" key="2">
    <source>
        <dbReference type="SAM" id="Phobius"/>
    </source>
</evidence>
<dbReference type="Gene3D" id="1.10.260.40">
    <property type="entry name" value="lambda repressor-like DNA-binding domains"/>
    <property type="match status" value="1"/>
</dbReference>
<dbReference type="SMART" id="SM00530">
    <property type="entry name" value="HTH_XRE"/>
    <property type="match status" value="1"/>
</dbReference>
<evidence type="ECO:0000256" key="1">
    <source>
        <dbReference type="ARBA" id="ARBA00023125"/>
    </source>
</evidence>
<reference evidence="5" key="1">
    <citation type="submission" date="2016-06" db="EMBL/GenBank/DDBJ databases">
        <title>Four novel species of enterococci isolated from chicken manure.</title>
        <authorList>
            <person name="Van Tyne D."/>
        </authorList>
    </citation>
    <scope>NUCLEOTIDE SEQUENCE [LARGE SCALE GENOMIC DNA]</scope>
    <source>
        <strain evidence="5">JM9A</strain>
    </source>
</reference>
<keyword evidence="1" id="KW-0238">DNA-binding</keyword>
<evidence type="ECO:0000313" key="5">
    <source>
        <dbReference type="Proteomes" id="UP001429357"/>
    </source>
</evidence>
<dbReference type="Proteomes" id="UP001429357">
    <property type="component" value="Unassembled WGS sequence"/>
</dbReference>
<comment type="caution">
    <text evidence="4">The sequence shown here is derived from an EMBL/GenBank/DDBJ whole genome shotgun (WGS) entry which is preliminary data.</text>
</comment>
<gene>
    <name evidence="4" type="ORF">BAU18_002843</name>
</gene>
<dbReference type="EMBL" id="MAEI02000001">
    <property type="protein sequence ID" value="MEO1783224.1"/>
    <property type="molecule type" value="Genomic_DNA"/>
</dbReference>
<organism evidence="4 5">
    <name type="scientific">Enterococcus diestrammenae</name>
    <dbReference type="NCBI Taxonomy" id="1155073"/>
    <lineage>
        <taxon>Bacteria</taxon>
        <taxon>Bacillati</taxon>
        <taxon>Bacillota</taxon>
        <taxon>Bacilli</taxon>
        <taxon>Lactobacillales</taxon>
        <taxon>Enterococcaceae</taxon>
        <taxon>Enterococcus</taxon>
    </lineage>
</organism>
<feature type="transmembrane region" description="Helical" evidence="2">
    <location>
        <begin position="86"/>
        <end position="109"/>
    </location>
</feature>
<keyword evidence="2" id="KW-0472">Membrane</keyword>
<feature type="domain" description="HTH cro/C1-type" evidence="3">
    <location>
        <begin position="6"/>
        <end position="60"/>
    </location>
</feature>
<keyword evidence="2" id="KW-0812">Transmembrane</keyword>
<dbReference type="SUPFAM" id="SSF47413">
    <property type="entry name" value="lambda repressor-like DNA-binding domains"/>
    <property type="match status" value="1"/>
</dbReference>
<dbReference type="CDD" id="cd00093">
    <property type="entry name" value="HTH_XRE"/>
    <property type="match status" value="1"/>
</dbReference>